<dbReference type="EMBL" id="VMBP01000001">
    <property type="protein sequence ID" value="TSJ63968.1"/>
    <property type="molecule type" value="Genomic_DNA"/>
</dbReference>
<keyword evidence="4 6" id="KW-0067">ATP-binding</keyword>
<evidence type="ECO:0000256" key="2">
    <source>
        <dbReference type="ARBA" id="ARBA00022448"/>
    </source>
</evidence>
<comment type="similarity">
    <text evidence="1">Belongs to the ABC transporter superfamily.</text>
</comment>
<dbReference type="InterPro" id="IPR017871">
    <property type="entry name" value="ABC_transporter-like_CS"/>
</dbReference>
<name>A0ABY3DVV4_9HYPH</name>
<evidence type="ECO:0000256" key="3">
    <source>
        <dbReference type="ARBA" id="ARBA00022741"/>
    </source>
</evidence>
<dbReference type="Proteomes" id="UP000315321">
    <property type="component" value="Unassembled WGS sequence"/>
</dbReference>
<dbReference type="InterPro" id="IPR050093">
    <property type="entry name" value="ABC_SmlMolc_Importer"/>
</dbReference>
<dbReference type="Gene3D" id="2.40.50.100">
    <property type="match status" value="1"/>
</dbReference>
<dbReference type="PROSITE" id="PS00211">
    <property type="entry name" value="ABC_TRANSPORTER_1"/>
    <property type="match status" value="1"/>
</dbReference>
<dbReference type="InterPro" id="IPR003439">
    <property type="entry name" value="ABC_transporter-like_ATP-bd"/>
</dbReference>
<evidence type="ECO:0000256" key="1">
    <source>
        <dbReference type="ARBA" id="ARBA00005417"/>
    </source>
</evidence>
<keyword evidence="2" id="KW-0813">Transport</keyword>
<proteinExistence type="inferred from homology"/>
<dbReference type="SUPFAM" id="SSF52540">
    <property type="entry name" value="P-loop containing nucleoside triphosphate hydrolases"/>
    <property type="match status" value="1"/>
</dbReference>
<keyword evidence="3" id="KW-0547">Nucleotide-binding</keyword>
<dbReference type="PROSITE" id="PS50893">
    <property type="entry name" value="ABC_TRANSPORTER_2"/>
    <property type="match status" value="1"/>
</dbReference>
<comment type="caution">
    <text evidence="6">The sequence shown here is derived from an EMBL/GenBank/DDBJ whole genome shotgun (WGS) entry which is preliminary data.</text>
</comment>
<evidence type="ECO:0000313" key="7">
    <source>
        <dbReference type="Proteomes" id="UP000315321"/>
    </source>
</evidence>
<dbReference type="GO" id="GO:0005524">
    <property type="term" value="F:ATP binding"/>
    <property type="evidence" value="ECO:0007669"/>
    <property type="project" value="UniProtKB-KW"/>
</dbReference>
<dbReference type="InterPro" id="IPR027417">
    <property type="entry name" value="P-loop_NTPase"/>
</dbReference>
<dbReference type="PANTHER" id="PTHR42781:SF6">
    <property type="entry name" value="SPERMIDINE_PUTRESCINE IMPORT ATP-BINDING PROTEIN POTA"/>
    <property type="match status" value="1"/>
</dbReference>
<feature type="domain" description="ABC transporter" evidence="5">
    <location>
        <begin position="12"/>
        <end position="242"/>
    </location>
</feature>
<gene>
    <name evidence="6" type="ORF">FO470_01325</name>
</gene>
<dbReference type="Pfam" id="PF08402">
    <property type="entry name" value="TOBE_2"/>
    <property type="match status" value="1"/>
</dbReference>
<evidence type="ECO:0000256" key="4">
    <source>
        <dbReference type="ARBA" id="ARBA00022840"/>
    </source>
</evidence>
<evidence type="ECO:0000259" key="5">
    <source>
        <dbReference type="PROSITE" id="PS50893"/>
    </source>
</evidence>
<dbReference type="Gene3D" id="3.40.50.300">
    <property type="entry name" value="P-loop containing nucleotide triphosphate hydrolases"/>
    <property type="match status" value="1"/>
</dbReference>
<keyword evidence="7" id="KW-1185">Reference proteome</keyword>
<dbReference type="PANTHER" id="PTHR42781">
    <property type="entry name" value="SPERMIDINE/PUTRESCINE IMPORT ATP-BINDING PROTEIN POTA"/>
    <property type="match status" value="1"/>
</dbReference>
<organism evidence="6 7">
    <name type="scientific">Ancylobacter moscoviensis</name>
    <dbReference type="NCBI Taxonomy" id="2597768"/>
    <lineage>
        <taxon>Bacteria</taxon>
        <taxon>Pseudomonadati</taxon>
        <taxon>Pseudomonadota</taxon>
        <taxon>Alphaproteobacteria</taxon>
        <taxon>Hyphomicrobiales</taxon>
        <taxon>Xanthobacteraceae</taxon>
        <taxon>Ancylobacter</taxon>
    </lineage>
</organism>
<dbReference type="InterPro" id="IPR008995">
    <property type="entry name" value="Mo/tungstate-bd_C_term_dom"/>
</dbReference>
<reference evidence="6 7" key="1">
    <citation type="submission" date="2019-07" db="EMBL/GenBank/DDBJ databases">
        <authorList>
            <person name="Grouzdev D.S."/>
        </authorList>
    </citation>
    <scope>NUCLEOTIDE SEQUENCE [LARGE SCALE GENOMIC DNA]</scope>
    <source>
        <strain evidence="6 7">3C</strain>
    </source>
</reference>
<evidence type="ECO:0000313" key="6">
    <source>
        <dbReference type="EMBL" id="TSJ63968.1"/>
    </source>
</evidence>
<protein>
    <submittedName>
        <fullName evidence="6">ABC transporter ATP-binding protein</fullName>
    </submittedName>
</protein>
<dbReference type="RefSeq" id="WP_144341123.1">
    <property type="nucleotide sequence ID" value="NZ_VMBP01000001.1"/>
</dbReference>
<sequence>MTQERGAEQGFVSFRNVNKAYAALTVIRDLNLDVARGEFLTLLGPSGSGKTTSLMMLAGFEHPTSGTISLDGRVISNVPPHRRGIGVVFQNYALFPHMSILDNIKYPLRARGMRSRDCTQDAMRALAMVRLEALAHRTPAQLSGGQQQRVAVARALVFKPSLVLMDEPLGALDKQLREQLQDEIKSIHRETGVTVVYVTHDQSEALTMSDRVAVFDKGRIAQISTPAELYKSPLSSFVASFLGESNLLDAELLDGGPGGNTIRLADGSVRTVPGREIARPAAVQLLVRPEHLELSSPSQGEGYVALIRDFAYHGDHLRVKVFNPTLGTLIAKLQVGSRQDLPCIGGETLVHWRDSDSVVVRRVGDE</sequence>
<dbReference type="Pfam" id="PF00005">
    <property type="entry name" value="ABC_tran"/>
    <property type="match status" value="1"/>
</dbReference>
<dbReference type="SMART" id="SM00382">
    <property type="entry name" value="AAA"/>
    <property type="match status" value="1"/>
</dbReference>
<dbReference type="InterPro" id="IPR003593">
    <property type="entry name" value="AAA+_ATPase"/>
</dbReference>
<accession>A0ABY3DVV4</accession>
<dbReference type="SUPFAM" id="SSF50331">
    <property type="entry name" value="MOP-like"/>
    <property type="match status" value="1"/>
</dbReference>
<dbReference type="InterPro" id="IPR013611">
    <property type="entry name" value="Transp-assoc_OB_typ2"/>
</dbReference>